<organism evidence="2 3">
    <name type="scientific">Galactobacter caseinivorans</name>
    <dbReference type="NCBI Taxonomy" id="2676123"/>
    <lineage>
        <taxon>Bacteria</taxon>
        <taxon>Bacillati</taxon>
        <taxon>Actinomycetota</taxon>
        <taxon>Actinomycetes</taxon>
        <taxon>Micrococcales</taxon>
        <taxon>Micrococcaceae</taxon>
        <taxon>Galactobacter</taxon>
    </lineage>
</organism>
<dbReference type="InterPro" id="IPR006076">
    <property type="entry name" value="FAD-dep_OxRdtase"/>
</dbReference>
<sequence length="489" mass="54161">MPSGHNTPDREHATTYDRVEAEIPTGRIDASLEAVSHTPYWLDDPGRPAPLPALEGEVNTDLAVVGGGFAGLWTALRAKERDPHRGVVLLEGQRIGWAASGRNGGFCDASLVHGEANGLKHLPEEYPLLAQLGLKNLEEMGQSIARYSMDCDWERVGTLNVAVNPHEVEWIHEMAQGPQDPDLLDAEGVRAQINSPLFLAGYWDRPETAVLNPAKLAWELRRVCLELGVQIHEYSQVTSMEEDSEGVVLAAANGRVHAARVALATNVFPSLIKRNRLFTVPVYDYALMTEPLTQEQEDALGWENGQGLADLTNRFHYSRTTRDAQGRLRILWGGYDAVYHFGRQVRPEYDHHEETYRKLAAHFLGTFPQLGEVKFSHAWGGAIDTCSRFFSFFDTALHQKVASVAGFTGLGVGATRFAADVMLDLLSGQETELTRLKMVRKKPLPFPPEPVAWMGVQLMTRGLIKADRNEGKRGPFLKVMDAVGMGFDS</sequence>
<evidence type="ECO:0000313" key="3">
    <source>
        <dbReference type="Proteomes" id="UP000273119"/>
    </source>
</evidence>
<name>A0A496PIB1_9MICC</name>
<dbReference type="Pfam" id="PF01266">
    <property type="entry name" value="DAO"/>
    <property type="match status" value="1"/>
</dbReference>
<dbReference type="Gene3D" id="3.30.9.10">
    <property type="entry name" value="D-Amino Acid Oxidase, subunit A, domain 2"/>
    <property type="match status" value="1"/>
</dbReference>
<dbReference type="RefSeq" id="WP_121485407.1">
    <property type="nucleotide sequence ID" value="NZ_QQXL01000005.1"/>
</dbReference>
<accession>A0A496PIB1</accession>
<keyword evidence="3" id="KW-1185">Reference proteome</keyword>
<dbReference type="PANTHER" id="PTHR13847">
    <property type="entry name" value="SARCOSINE DEHYDROGENASE-RELATED"/>
    <property type="match status" value="1"/>
</dbReference>
<evidence type="ECO:0000313" key="2">
    <source>
        <dbReference type="EMBL" id="RKW70217.1"/>
    </source>
</evidence>
<gene>
    <name evidence="2" type="ORF">DWQ67_09770</name>
</gene>
<dbReference type="InterPro" id="IPR036188">
    <property type="entry name" value="FAD/NAD-bd_sf"/>
</dbReference>
<dbReference type="Gene3D" id="3.50.50.60">
    <property type="entry name" value="FAD/NAD(P)-binding domain"/>
    <property type="match status" value="1"/>
</dbReference>
<dbReference type="Proteomes" id="UP000273119">
    <property type="component" value="Unassembled WGS sequence"/>
</dbReference>
<protein>
    <submittedName>
        <fullName evidence="2">FAD-dependent oxidoreductase</fullName>
    </submittedName>
</protein>
<dbReference type="AlphaFoldDB" id="A0A496PIB1"/>
<dbReference type="EMBL" id="QQXL01000005">
    <property type="protein sequence ID" value="RKW70217.1"/>
    <property type="molecule type" value="Genomic_DNA"/>
</dbReference>
<evidence type="ECO:0000259" key="1">
    <source>
        <dbReference type="Pfam" id="PF01266"/>
    </source>
</evidence>
<proteinExistence type="predicted"/>
<dbReference type="PANTHER" id="PTHR13847:SF281">
    <property type="entry name" value="FAD DEPENDENT OXIDOREDUCTASE DOMAIN-CONTAINING PROTEIN"/>
    <property type="match status" value="1"/>
</dbReference>
<reference evidence="2 3" key="1">
    <citation type="submission" date="2018-07" db="EMBL/GenBank/DDBJ databases">
        <title>Arthrobacter sp. nov., isolated from raw cow's milk with high bacterial count.</title>
        <authorList>
            <person name="Hahne J."/>
            <person name="Isele D."/>
            <person name="Lipski A."/>
        </authorList>
    </citation>
    <scope>NUCLEOTIDE SEQUENCE [LARGE SCALE GENOMIC DNA]</scope>
    <source>
        <strain evidence="2 3">JZ R-183</strain>
    </source>
</reference>
<feature type="domain" description="FAD dependent oxidoreductase" evidence="1">
    <location>
        <begin position="61"/>
        <end position="424"/>
    </location>
</feature>
<dbReference type="GO" id="GO:0005737">
    <property type="term" value="C:cytoplasm"/>
    <property type="evidence" value="ECO:0007669"/>
    <property type="project" value="TreeGrafter"/>
</dbReference>
<comment type="caution">
    <text evidence="2">The sequence shown here is derived from an EMBL/GenBank/DDBJ whole genome shotgun (WGS) entry which is preliminary data.</text>
</comment>
<dbReference type="SUPFAM" id="SSF51905">
    <property type="entry name" value="FAD/NAD(P)-binding domain"/>
    <property type="match status" value="1"/>
</dbReference>